<proteinExistence type="predicted"/>
<name>A0A9P8THP4_9ASCO</name>
<comment type="caution">
    <text evidence="1">The sequence shown here is derived from an EMBL/GenBank/DDBJ whole genome shotgun (WGS) entry which is preliminary data.</text>
</comment>
<evidence type="ECO:0000313" key="1">
    <source>
        <dbReference type="EMBL" id="KAH3679189.1"/>
    </source>
</evidence>
<gene>
    <name evidence="1" type="ORF">WICMUC_001201</name>
</gene>
<dbReference type="OrthoDB" id="3980805at2759"/>
<keyword evidence="2" id="KW-1185">Reference proteome</keyword>
<evidence type="ECO:0000313" key="2">
    <source>
        <dbReference type="Proteomes" id="UP000769528"/>
    </source>
</evidence>
<dbReference type="EMBL" id="JAEUBF010000389">
    <property type="protein sequence ID" value="KAH3679189.1"/>
    <property type="molecule type" value="Genomic_DNA"/>
</dbReference>
<reference evidence="1" key="2">
    <citation type="submission" date="2021-01" db="EMBL/GenBank/DDBJ databases">
        <authorList>
            <person name="Schikora-Tamarit M.A."/>
        </authorList>
    </citation>
    <scope>NUCLEOTIDE SEQUENCE</scope>
    <source>
        <strain evidence="1">CBS6341</strain>
    </source>
</reference>
<accession>A0A9P8THP4</accession>
<sequence length="194" mass="22360">MTSNQSNIAPVVNNNQLDIVTLKNIVALDLIEQNELILKSFNLLDDSKRKVTLGRTDINNIEFLQQKLKITRKDIEEIGDLKEYRNSLQDKNSDLDTELLKKLSQDFKSDTIFQDSEILQKEYELRHNIKSIIDETRQGYRTVKFSEVHFQNQRQQQPEQQLQQQQQPSINQNDALVQGSGSAQVNNGTSTSNL</sequence>
<organism evidence="1 2">
    <name type="scientific">Wickerhamomyces mucosus</name>
    <dbReference type="NCBI Taxonomy" id="1378264"/>
    <lineage>
        <taxon>Eukaryota</taxon>
        <taxon>Fungi</taxon>
        <taxon>Dikarya</taxon>
        <taxon>Ascomycota</taxon>
        <taxon>Saccharomycotina</taxon>
        <taxon>Saccharomycetes</taxon>
        <taxon>Phaffomycetales</taxon>
        <taxon>Wickerhamomycetaceae</taxon>
        <taxon>Wickerhamomyces</taxon>
    </lineage>
</organism>
<protein>
    <submittedName>
        <fullName evidence="1">Uncharacterized protein</fullName>
    </submittedName>
</protein>
<dbReference type="Proteomes" id="UP000769528">
    <property type="component" value="Unassembled WGS sequence"/>
</dbReference>
<reference evidence="1" key="1">
    <citation type="journal article" date="2021" name="Open Biol.">
        <title>Shared evolutionary footprints suggest mitochondrial oxidative damage underlies multiple complex I losses in fungi.</title>
        <authorList>
            <person name="Schikora-Tamarit M.A."/>
            <person name="Marcet-Houben M."/>
            <person name="Nosek J."/>
            <person name="Gabaldon T."/>
        </authorList>
    </citation>
    <scope>NUCLEOTIDE SEQUENCE</scope>
    <source>
        <strain evidence="1">CBS6341</strain>
    </source>
</reference>
<dbReference type="AlphaFoldDB" id="A0A9P8THP4"/>